<dbReference type="InterPro" id="IPR029052">
    <property type="entry name" value="Metallo-depent_PP-like"/>
</dbReference>
<accession>A0A197K1S5</accession>
<gene>
    <name evidence="15" type="ORF">K457DRAFT_17639</name>
</gene>
<evidence type="ECO:0000256" key="3">
    <source>
        <dbReference type="ARBA" id="ARBA00012459"/>
    </source>
</evidence>
<comment type="similarity">
    <text evidence="2">Belongs to the endopolyphosphatase PPN1 family.</text>
</comment>
<dbReference type="OrthoDB" id="348678at2759"/>
<keyword evidence="6 14" id="KW-0812">Transmembrane</keyword>
<evidence type="ECO:0000256" key="14">
    <source>
        <dbReference type="SAM" id="Phobius"/>
    </source>
</evidence>
<evidence type="ECO:0000313" key="15">
    <source>
        <dbReference type="EMBL" id="OAQ31153.1"/>
    </source>
</evidence>
<keyword evidence="5 12" id="KW-0926">Vacuole</keyword>
<dbReference type="PROSITE" id="PS51257">
    <property type="entry name" value="PROKAR_LIPOPROTEIN"/>
    <property type="match status" value="1"/>
</dbReference>
<evidence type="ECO:0000256" key="12">
    <source>
        <dbReference type="PIRNR" id="PIRNR027093"/>
    </source>
</evidence>
<comment type="catalytic activity">
    <reaction evidence="12">
        <text>[phosphate](n+1) + n H2O = (n+1) phosphate + n H(+)</text>
        <dbReference type="Rhea" id="RHEA:22452"/>
        <dbReference type="Rhea" id="RHEA-COMP:14280"/>
        <dbReference type="ChEBI" id="CHEBI:15377"/>
        <dbReference type="ChEBI" id="CHEBI:15378"/>
        <dbReference type="ChEBI" id="CHEBI:16838"/>
        <dbReference type="ChEBI" id="CHEBI:43474"/>
        <dbReference type="EC" id="3.6.1.10"/>
    </reaction>
</comment>
<name>A0A197K1S5_9FUNG</name>
<dbReference type="STRING" id="1314771.A0A197K1S5"/>
<dbReference type="GO" id="GO:0005774">
    <property type="term" value="C:vacuolar membrane"/>
    <property type="evidence" value="ECO:0007669"/>
    <property type="project" value="UniProtKB-SubCell"/>
</dbReference>
<evidence type="ECO:0000256" key="4">
    <source>
        <dbReference type="ARBA" id="ARBA00014458"/>
    </source>
</evidence>
<evidence type="ECO:0000256" key="6">
    <source>
        <dbReference type="ARBA" id="ARBA00022692"/>
    </source>
</evidence>
<feature type="region of interest" description="Disordered" evidence="13">
    <location>
        <begin position="388"/>
        <end position="408"/>
    </location>
</feature>
<dbReference type="PANTHER" id="PTHR10340:SF55">
    <property type="entry name" value="ENDOPOLYPHOSPHATASE"/>
    <property type="match status" value="1"/>
</dbReference>
<proteinExistence type="inferred from homology"/>
<evidence type="ECO:0000256" key="13">
    <source>
        <dbReference type="SAM" id="MobiDB-lite"/>
    </source>
</evidence>
<dbReference type="EC" id="3.6.1.10" evidence="3 12"/>
<evidence type="ECO:0000256" key="5">
    <source>
        <dbReference type="ARBA" id="ARBA00022554"/>
    </source>
</evidence>
<dbReference type="AlphaFoldDB" id="A0A197K1S5"/>
<evidence type="ECO:0000256" key="8">
    <source>
        <dbReference type="ARBA" id="ARBA00022968"/>
    </source>
</evidence>
<evidence type="ECO:0000256" key="1">
    <source>
        <dbReference type="ARBA" id="ARBA00004576"/>
    </source>
</evidence>
<keyword evidence="8" id="KW-0735">Signal-anchor</keyword>
<dbReference type="InterPro" id="IPR012358">
    <property type="entry name" value="EndopolyPtase_N1"/>
</dbReference>
<keyword evidence="16" id="KW-1185">Reference proteome</keyword>
<evidence type="ECO:0000256" key="2">
    <source>
        <dbReference type="ARBA" id="ARBA00010399"/>
    </source>
</evidence>
<evidence type="ECO:0000256" key="10">
    <source>
        <dbReference type="ARBA" id="ARBA00023136"/>
    </source>
</evidence>
<dbReference type="PANTHER" id="PTHR10340">
    <property type="entry name" value="SPHINGOMYELIN PHOSPHODIESTERASE"/>
    <property type="match status" value="1"/>
</dbReference>
<dbReference type="Gene3D" id="3.60.21.10">
    <property type="match status" value="1"/>
</dbReference>
<evidence type="ECO:0000256" key="7">
    <source>
        <dbReference type="ARBA" id="ARBA00022801"/>
    </source>
</evidence>
<protein>
    <recommendedName>
        <fullName evidence="4 12">Endopolyphosphatase</fullName>
        <ecNumber evidence="3 12">3.6.1.10</ecNumber>
    </recommendedName>
</protein>
<dbReference type="GO" id="GO:0004309">
    <property type="term" value="F:exopolyphosphatase activity"/>
    <property type="evidence" value="ECO:0007669"/>
    <property type="project" value="TreeGrafter"/>
</dbReference>
<dbReference type="GO" id="GO:0006798">
    <property type="term" value="P:polyphosphate catabolic process"/>
    <property type="evidence" value="ECO:0007669"/>
    <property type="project" value="TreeGrafter"/>
</dbReference>
<evidence type="ECO:0000256" key="11">
    <source>
        <dbReference type="ARBA" id="ARBA00023180"/>
    </source>
</evidence>
<comment type="function">
    <text evidence="12">Catalyzes the hydrolysis of inorganic polyphosphate (polyP) chains of many hundreds of phosphate residues into shorter lengths.</text>
</comment>
<keyword evidence="10 12" id="KW-0472">Membrane</keyword>
<feature type="transmembrane region" description="Helical" evidence="14">
    <location>
        <begin position="20"/>
        <end position="40"/>
    </location>
</feature>
<dbReference type="GO" id="GO:0000324">
    <property type="term" value="C:fungal-type vacuole"/>
    <property type="evidence" value="ECO:0007669"/>
    <property type="project" value="TreeGrafter"/>
</dbReference>
<keyword evidence="7 12" id="KW-0378">Hydrolase</keyword>
<organism evidence="15 16">
    <name type="scientific">Linnemannia elongata AG-77</name>
    <dbReference type="NCBI Taxonomy" id="1314771"/>
    <lineage>
        <taxon>Eukaryota</taxon>
        <taxon>Fungi</taxon>
        <taxon>Fungi incertae sedis</taxon>
        <taxon>Mucoromycota</taxon>
        <taxon>Mortierellomycotina</taxon>
        <taxon>Mortierellomycetes</taxon>
        <taxon>Mortierellales</taxon>
        <taxon>Mortierellaceae</taxon>
        <taxon>Linnemannia</taxon>
    </lineage>
</organism>
<dbReference type="GO" id="GO:0000298">
    <property type="term" value="F:endopolyphosphatase activity"/>
    <property type="evidence" value="ECO:0007669"/>
    <property type="project" value="UniProtKB-EC"/>
</dbReference>
<sequence length="578" mass="65126">MDNHKDLTDSSCRRHWSPAVLLICSAIACTILLTTATYGAPTSAPWLEQTELKGRFLQMTDLHPDEHYLEGAAVWTSCHTIVGEDGDDHNNDDVSGQKRFQRYNGRVRRYPFGYPNDRTLSSNILRPELLPSRASSSSVVPVNNTMGGRYGAPNTTCDSPLGLIDATFNWIDKNVVDSVDFVVWTGDNARHDSDNTHPRTQKEINALNKIIANKVLNTFPPGPLGRRIPIIPSIGNNDIYPHNILQPGPNAILQHFATIWTEFIPESMAKTFARGGYYSVEAIADKITVVSLNTLYFYIPNVAVDGCREEEQPGTEQMDWLEAELDRLRKRKMVAYLTGHVPPDKKSYSPTCYSRYTKIALAYQDVIVGHLFGHANIDHFFLLSHGGNKEGEEESPPEDGLVGDAPIDNNATLSAQGLSTYLEDLWMQYDTVPRRAQLKDYAIVMVSPSVVPTYNPTLRVFSYQLDNSDGDTQDGEDEDEDAEKLYHHHRRPSPVPSTTFGFPQEFTQYWCNLTHANKHPRTPPTYEIEYRTREDYGLENLGVSEWLGLARRIAREEDLKRVYLDRMVVQSGANTTVA</sequence>
<dbReference type="SUPFAM" id="SSF56300">
    <property type="entry name" value="Metallo-dependent phosphatases"/>
    <property type="match status" value="1"/>
</dbReference>
<keyword evidence="9 14" id="KW-1133">Transmembrane helix</keyword>
<keyword evidence="11" id="KW-0325">Glycoprotein</keyword>
<evidence type="ECO:0000313" key="16">
    <source>
        <dbReference type="Proteomes" id="UP000078512"/>
    </source>
</evidence>
<evidence type="ECO:0000256" key="9">
    <source>
        <dbReference type="ARBA" id="ARBA00022989"/>
    </source>
</evidence>
<reference evidence="15 16" key="1">
    <citation type="submission" date="2016-05" db="EMBL/GenBank/DDBJ databases">
        <title>Genome sequencing reveals origins of a unique bacterial endosymbiosis in the earliest lineages of terrestrial Fungi.</title>
        <authorList>
            <consortium name="DOE Joint Genome Institute"/>
            <person name="Uehling J."/>
            <person name="Gryganskyi A."/>
            <person name="Hameed K."/>
            <person name="Tschaplinski T."/>
            <person name="Misztal P."/>
            <person name="Wu S."/>
            <person name="Desiro A."/>
            <person name="Vande Pol N."/>
            <person name="Du Z.-Y."/>
            <person name="Zienkiewicz A."/>
            <person name="Zienkiewicz K."/>
            <person name="Morin E."/>
            <person name="Tisserant E."/>
            <person name="Splivallo R."/>
            <person name="Hainaut M."/>
            <person name="Henrissat B."/>
            <person name="Ohm R."/>
            <person name="Kuo A."/>
            <person name="Yan J."/>
            <person name="Lipzen A."/>
            <person name="Nolan M."/>
            <person name="Labutti K."/>
            <person name="Barry K."/>
            <person name="Goldstein A."/>
            <person name="Labbe J."/>
            <person name="Schadt C."/>
            <person name="Tuskan G."/>
            <person name="Grigoriev I."/>
            <person name="Martin F."/>
            <person name="Vilgalys R."/>
            <person name="Bonito G."/>
        </authorList>
    </citation>
    <scope>NUCLEOTIDE SEQUENCE [LARGE SCALE GENOMIC DNA]</scope>
    <source>
        <strain evidence="15 16">AG-77</strain>
    </source>
</reference>
<dbReference type="Proteomes" id="UP000078512">
    <property type="component" value="Unassembled WGS sequence"/>
</dbReference>
<comment type="subcellular location">
    <subcellularLocation>
        <location evidence="1">Vacuole membrane</location>
        <topology evidence="1">Single-pass type II membrane protein</topology>
    </subcellularLocation>
</comment>
<dbReference type="GO" id="GO:0005615">
    <property type="term" value="C:extracellular space"/>
    <property type="evidence" value="ECO:0007669"/>
    <property type="project" value="TreeGrafter"/>
</dbReference>
<dbReference type="PIRSF" id="PIRSF027093">
    <property type="entry name" value="EndopolyPtase_N1"/>
    <property type="match status" value="1"/>
</dbReference>
<dbReference type="GO" id="GO:0008081">
    <property type="term" value="F:phosphoric diester hydrolase activity"/>
    <property type="evidence" value="ECO:0007669"/>
    <property type="project" value="TreeGrafter"/>
</dbReference>
<dbReference type="EMBL" id="KV442031">
    <property type="protein sequence ID" value="OAQ31153.1"/>
    <property type="molecule type" value="Genomic_DNA"/>
</dbReference>